<dbReference type="Pfam" id="PF01364">
    <property type="entry name" value="Peptidase_C25"/>
    <property type="match status" value="1"/>
</dbReference>
<dbReference type="Gene3D" id="2.60.40.10">
    <property type="entry name" value="Immunoglobulins"/>
    <property type="match status" value="2"/>
</dbReference>
<dbReference type="Gene3D" id="2.60.40.4070">
    <property type="match status" value="1"/>
</dbReference>
<evidence type="ECO:0000313" key="2">
    <source>
        <dbReference type="EMBL" id="QGW28401.1"/>
    </source>
</evidence>
<protein>
    <recommendedName>
        <fullName evidence="1">Gingipain domain-containing protein</fullName>
    </recommendedName>
</protein>
<gene>
    <name evidence="2" type="ORF">GLV81_10110</name>
</gene>
<name>A0A6I6H169_9BACT</name>
<keyword evidence="3" id="KW-1185">Reference proteome</keyword>
<evidence type="ECO:0000259" key="1">
    <source>
        <dbReference type="Pfam" id="PF01364"/>
    </source>
</evidence>
<dbReference type="Proteomes" id="UP000426027">
    <property type="component" value="Chromosome"/>
</dbReference>
<dbReference type="KEGG" id="fls:GLV81_10110"/>
<organism evidence="2 3">
    <name type="scientific">Phnomibacter ginsenosidimutans</name>
    <dbReference type="NCBI Taxonomy" id="2676868"/>
    <lineage>
        <taxon>Bacteria</taxon>
        <taxon>Pseudomonadati</taxon>
        <taxon>Bacteroidota</taxon>
        <taxon>Chitinophagia</taxon>
        <taxon>Chitinophagales</taxon>
        <taxon>Chitinophagaceae</taxon>
        <taxon>Phnomibacter</taxon>
    </lineage>
</organism>
<reference evidence="2 3" key="1">
    <citation type="submission" date="2019-11" db="EMBL/GenBank/DDBJ databases">
        <authorList>
            <person name="Im W.T."/>
        </authorList>
    </citation>
    <scope>NUCLEOTIDE SEQUENCE [LARGE SCALE GENOMIC DNA]</scope>
    <source>
        <strain evidence="2 3">SB-02</strain>
    </source>
</reference>
<dbReference type="Gene3D" id="3.40.50.1460">
    <property type="match status" value="1"/>
</dbReference>
<sequence>MPLLKMNCWKNCLSKALVCSLILVTPLLRRWTTTSIDPSRYNNPGKYPVFLLNGCNAGNFFTFDTTRIGTINTISEKYVLAPNRGAIAMIASTHFGIVNGLNVYSTGFYRSVGFQSYKQSIGRNMRDAISYQNTLWGINDYLARIHTEQQTLHGDPAVKANAFDQPDYSVEPANININPSFLSIAETNFKTKVYYYNLGKAINDSMTINVTRQYPQSSIYPNGFTEVVFSRKVKAPLAIDSFEITLPIFAERDKGSNRITVTLDTENKIAERSEQNNSTIRDIVIFEDELRPVYPYNFAIVNKTNIKLMASTSNPFSEVMNYRMELDTTELFTSAFKVTRNVSAKGGLIEFDPGITLQDSVVYYWRLGIVNSSGTVPRWNNASFVYLNGTLTGFNQSHFYQHTKSGAERLYIDTTSRSWKYNNRLNNIFSNHSIYPITGVTDGDFSISVNNSIISSSFCVGHSIAINVFDPITFKPMRNYPGGLYGSGMNNCVPFPNLSRQYNFEWDDRDTGNRRKILNFMDNGIPNGSYVLVRKVLDAPYDQETFAETLKNDEQYFGTGNSIYHRLKAAGFNEIDSFKRARIYIFLYKKGDPTFTPVVRMSEGLYDRLQLNANCPTPDSLGYITSPLFGPAKSWKDVKWRGRGLDAINSDQPIVDVIGVDGNGNETLLRKLAINQQDADISNVSATAYPYIKLRMENMDTLNGTPYQLRWWRLYYTPVPEGALAPNVLLQLKDSLTLGEPLDFKIAFKNISEAAFDSLRLKVYVVDKNNVQHDIVLPRKKPLISGDTTTVAFTIDTRNYGGINTLYVAVNPDNDQPEQYFFNNFLFKTFYVEEDKYNPLLDVTFDGVRILNRDIVSAKPNIQIKLKDENPFLALNDTAGVTIRLKYPQESVARTYRWNTDTLRFTPANVSGGDNTATIDFTPTLNQDTEGSEYELTVTGKDRNNNRAGNLEYRVTFQVFNKPMISNLLNYPNPFSTSTAFVFTITGQEVPQEFKIQILTITGKIVREITRQELGPLHIGTNITEYKWDGTDTYGQKLANGVYLYRVVSSLNGSRMEQFKLNDTFDQNSQDMTDKFFNKGYGKMVILR</sequence>
<dbReference type="InterPro" id="IPR013783">
    <property type="entry name" value="Ig-like_fold"/>
</dbReference>
<dbReference type="InterPro" id="IPR029030">
    <property type="entry name" value="Caspase-like_dom_sf"/>
</dbReference>
<dbReference type="InterPro" id="IPR001769">
    <property type="entry name" value="Gingipain"/>
</dbReference>
<proteinExistence type="predicted"/>
<dbReference type="GO" id="GO:0008234">
    <property type="term" value="F:cysteine-type peptidase activity"/>
    <property type="evidence" value="ECO:0007669"/>
    <property type="project" value="InterPro"/>
</dbReference>
<accession>A0A6I6H169</accession>
<dbReference type="AlphaFoldDB" id="A0A6I6H169"/>
<feature type="domain" description="Gingipain" evidence="1">
    <location>
        <begin position="37"/>
        <end position="159"/>
    </location>
</feature>
<evidence type="ECO:0000313" key="3">
    <source>
        <dbReference type="Proteomes" id="UP000426027"/>
    </source>
</evidence>
<dbReference type="SUPFAM" id="SSF52129">
    <property type="entry name" value="Caspase-like"/>
    <property type="match status" value="1"/>
</dbReference>
<dbReference type="GO" id="GO:0006508">
    <property type="term" value="P:proteolysis"/>
    <property type="evidence" value="ECO:0007669"/>
    <property type="project" value="InterPro"/>
</dbReference>
<dbReference type="EMBL" id="CP046566">
    <property type="protein sequence ID" value="QGW28401.1"/>
    <property type="molecule type" value="Genomic_DNA"/>
</dbReference>